<evidence type="ECO:0008006" key="5">
    <source>
        <dbReference type="Google" id="ProtNLM"/>
    </source>
</evidence>
<feature type="transmembrane region" description="Helical" evidence="2">
    <location>
        <begin position="412"/>
        <end position="429"/>
    </location>
</feature>
<feature type="transmembrane region" description="Helical" evidence="2">
    <location>
        <begin position="548"/>
        <end position="569"/>
    </location>
</feature>
<reference evidence="3" key="1">
    <citation type="submission" date="2019-03" db="EMBL/GenBank/DDBJ databases">
        <title>Long read genome sequence of the mycoparasitic Pythium oligandrum ATCC 38472 isolated from sugarbeet rhizosphere.</title>
        <authorList>
            <person name="Gaulin E."/>
        </authorList>
    </citation>
    <scope>NUCLEOTIDE SEQUENCE</scope>
    <source>
        <strain evidence="3">ATCC 38472_TT</strain>
    </source>
</reference>
<feature type="region of interest" description="Disordered" evidence="1">
    <location>
        <begin position="1"/>
        <end position="35"/>
    </location>
</feature>
<keyword evidence="2" id="KW-1133">Transmembrane helix</keyword>
<sequence length="725" mass="82370">MTRPAIKRGNSDKGSFKSAQGSTTSTSSTREDTTGFTIRIAKSKGTGPRGSPSRFQILHLMHRLFVVLTATSYTFAAIEGVVMSIEALEGNANPTLQFATYETLLMRQMVGVTTIKESPLMKILNNDVTPRADTLYIDGVDGDYVSFTSCASRIALEAIYANAFQRSIYAALVQQTAYNLTFLDPSESELIAPVVDCTSSAIVLEDASAGRFFYLVRNKKRSLDADDVVYLLALSLSNQGYVVPSRGEKGSAGVVTVAAFHDLRSQDVEHHFVVSLGFPFEQLRYQVYEYVTLTEDSYWVLRNVPRDKLQEVPRILFTASRTGFYRRSEIHQSNVKNQYWELHKDPLDVVGYYQWTGVPVLIDNWAWVHLVHIYFAVDVLVQLVILLFVVYRNWQQGKLWIGDAFVRISHTLVIRGFAVLITWYINNFWALLEYCYAIGNIVSDVEQVYIHPDVVRADLMAIFLMLSDLIGKATRERLDPVLCFVLFLLGFELSPKILRWFPAFVAVLEDRTLSDYQLGVIETVEDISIVSPMRLWDIHPMTNTDPTFIFVALAPILLMFVPIFVYIILRKLWMLHKATRAVVVNEVRPFDAKRVRRPTNVSGTTVITKQLRESRYTQFEIATGGELKEYYGLITDFESNRVIKGLTFASADGIYSNGFVIVDRQFLVATSDILAILAIKITRIRYRNVYVYDVDGNNVQKMARLVYPQTLSFRQLRHLNISVLS</sequence>
<accession>A0A8K1FPZ9</accession>
<keyword evidence="2" id="KW-0472">Membrane</keyword>
<feature type="transmembrane region" description="Helical" evidence="2">
    <location>
        <begin position="365"/>
        <end position="391"/>
    </location>
</feature>
<dbReference type="EMBL" id="SPLM01000036">
    <property type="protein sequence ID" value="TMW66118.1"/>
    <property type="molecule type" value="Genomic_DNA"/>
</dbReference>
<evidence type="ECO:0000256" key="1">
    <source>
        <dbReference type="SAM" id="MobiDB-lite"/>
    </source>
</evidence>
<evidence type="ECO:0000313" key="3">
    <source>
        <dbReference type="EMBL" id="TMW66118.1"/>
    </source>
</evidence>
<proteinExistence type="predicted"/>
<keyword evidence="4" id="KW-1185">Reference proteome</keyword>
<protein>
    <recommendedName>
        <fullName evidence="5">Transmembrane protein</fullName>
    </recommendedName>
</protein>
<dbReference type="Proteomes" id="UP000794436">
    <property type="component" value="Unassembled WGS sequence"/>
</dbReference>
<organism evidence="3 4">
    <name type="scientific">Pythium oligandrum</name>
    <name type="common">Mycoparasitic fungus</name>
    <dbReference type="NCBI Taxonomy" id="41045"/>
    <lineage>
        <taxon>Eukaryota</taxon>
        <taxon>Sar</taxon>
        <taxon>Stramenopiles</taxon>
        <taxon>Oomycota</taxon>
        <taxon>Peronosporomycetes</taxon>
        <taxon>Pythiales</taxon>
        <taxon>Pythiaceae</taxon>
        <taxon>Pythium</taxon>
    </lineage>
</organism>
<evidence type="ECO:0000256" key="2">
    <source>
        <dbReference type="SAM" id="Phobius"/>
    </source>
</evidence>
<keyword evidence="2" id="KW-0812">Transmembrane</keyword>
<gene>
    <name evidence="3" type="ORF">Poli38472_003883</name>
</gene>
<dbReference type="AlphaFoldDB" id="A0A8K1FPZ9"/>
<comment type="caution">
    <text evidence="3">The sequence shown here is derived from an EMBL/GenBank/DDBJ whole genome shotgun (WGS) entry which is preliminary data.</text>
</comment>
<evidence type="ECO:0000313" key="4">
    <source>
        <dbReference type="Proteomes" id="UP000794436"/>
    </source>
</evidence>
<name>A0A8K1FPZ9_PYTOL</name>